<dbReference type="PROSITE" id="PS50885">
    <property type="entry name" value="HAMP"/>
    <property type="match status" value="1"/>
</dbReference>
<dbReference type="CDD" id="cd06225">
    <property type="entry name" value="HAMP"/>
    <property type="match status" value="1"/>
</dbReference>
<dbReference type="PANTHER" id="PTHR34220">
    <property type="entry name" value="SENSOR HISTIDINE KINASE YPDA"/>
    <property type="match status" value="1"/>
</dbReference>
<dbReference type="EC" id="2.7.13.3" evidence="3"/>
<comment type="subcellular location">
    <subcellularLocation>
        <location evidence="2">Cell membrane</location>
        <topology evidence="2">Multi-pass membrane protein</topology>
    </subcellularLocation>
</comment>
<evidence type="ECO:0000256" key="8">
    <source>
        <dbReference type="ARBA" id="ARBA00022741"/>
    </source>
</evidence>
<dbReference type="SMART" id="SM00304">
    <property type="entry name" value="HAMP"/>
    <property type="match status" value="1"/>
</dbReference>
<keyword evidence="5" id="KW-0597">Phosphoprotein</keyword>
<dbReference type="InterPro" id="IPR004358">
    <property type="entry name" value="Sig_transdc_His_kin-like_C"/>
</dbReference>
<feature type="domain" description="Histidine kinase" evidence="15">
    <location>
        <begin position="506"/>
        <end position="610"/>
    </location>
</feature>
<keyword evidence="9 17" id="KW-0418">Kinase</keyword>
<evidence type="ECO:0000256" key="3">
    <source>
        <dbReference type="ARBA" id="ARBA00012438"/>
    </source>
</evidence>
<evidence type="ECO:0000256" key="10">
    <source>
        <dbReference type="ARBA" id="ARBA00022840"/>
    </source>
</evidence>
<keyword evidence="6" id="KW-0808">Transferase</keyword>
<keyword evidence="12" id="KW-0902">Two-component regulatory system</keyword>
<dbReference type="GO" id="GO:0005886">
    <property type="term" value="C:plasma membrane"/>
    <property type="evidence" value="ECO:0007669"/>
    <property type="project" value="UniProtKB-SubCell"/>
</dbReference>
<dbReference type="Pfam" id="PF00672">
    <property type="entry name" value="HAMP"/>
    <property type="match status" value="1"/>
</dbReference>
<dbReference type="Pfam" id="PF02518">
    <property type="entry name" value="HATPase_c"/>
    <property type="match status" value="1"/>
</dbReference>
<keyword evidence="4" id="KW-1003">Cell membrane</keyword>
<dbReference type="SUPFAM" id="SSF158472">
    <property type="entry name" value="HAMP domain-like"/>
    <property type="match status" value="1"/>
</dbReference>
<dbReference type="Gene3D" id="3.30.565.10">
    <property type="entry name" value="Histidine kinase-like ATPase, C-terminal domain"/>
    <property type="match status" value="1"/>
</dbReference>
<evidence type="ECO:0000256" key="1">
    <source>
        <dbReference type="ARBA" id="ARBA00000085"/>
    </source>
</evidence>
<dbReference type="InterPro" id="IPR005467">
    <property type="entry name" value="His_kinase_dom"/>
</dbReference>
<evidence type="ECO:0000256" key="9">
    <source>
        <dbReference type="ARBA" id="ARBA00022777"/>
    </source>
</evidence>
<feature type="domain" description="HAMP" evidence="16">
    <location>
        <begin position="343"/>
        <end position="395"/>
    </location>
</feature>
<gene>
    <name evidence="17" type="ORF">H9761_09050</name>
</gene>
<evidence type="ECO:0000256" key="13">
    <source>
        <dbReference type="ARBA" id="ARBA00023136"/>
    </source>
</evidence>
<reference evidence="17" key="2">
    <citation type="submission" date="2021-04" db="EMBL/GenBank/DDBJ databases">
        <authorList>
            <person name="Gilroy R."/>
        </authorList>
    </citation>
    <scope>NUCLEOTIDE SEQUENCE</scope>
    <source>
        <strain evidence="17">USAMLcec2-132</strain>
    </source>
</reference>
<dbReference type="InterPro" id="IPR050640">
    <property type="entry name" value="Bact_2-comp_sensor_kinase"/>
</dbReference>
<dbReference type="AlphaFoldDB" id="A0A9D2NET4"/>
<evidence type="ECO:0000256" key="4">
    <source>
        <dbReference type="ARBA" id="ARBA00022475"/>
    </source>
</evidence>
<accession>A0A9D2NET4</accession>
<keyword evidence="13 14" id="KW-0472">Membrane</keyword>
<evidence type="ECO:0000256" key="7">
    <source>
        <dbReference type="ARBA" id="ARBA00022692"/>
    </source>
</evidence>
<keyword evidence="7 14" id="KW-0812">Transmembrane</keyword>
<dbReference type="GO" id="GO:0000155">
    <property type="term" value="F:phosphorelay sensor kinase activity"/>
    <property type="evidence" value="ECO:0007669"/>
    <property type="project" value="InterPro"/>
</dbReference>
<proteinExistence type="predicted"/>
<keyword evidence="10" id="KW-0067">ATP-binding</keyword>
<evidence type="ECO:0000256" key="2">
    <source>
        <dbReference type="ARBA" id="ARBA00004651"/>
    </source>
</evidence>
<sequence length="610" mass="70165">MLKKISRRLLSIGFRQRIAFLLIMFTLVPSAVIQQAVQYIYEDQIIRNASEAVYSVVAANDNTISTILEQVEDTSQLMLNDESYYNAFADIVDGTVSDFMKCDREITLKLAREFTTQNYVFETYLYTQDWLYGESGTMSASLDGLSGSGLIQMAEEKNGKVCWTAGYDFGEAIASSYLLQKEFYEYQYPITMLRKMDFQYNNQSEYKRLSSMGACPILFVYLLEEDLRGLYENSVEYEGSLYGIADENGRVVSSDNDSFTIGSYLPEVIRKYAGREGYENCALDGREYLICFHTLESPAWFSYCLVPMDTLLKDTIQKTRQSQLLLLGIFMLLSVAAAILFSKTITRPVRNLMEASRRAATGDFRADTPVPMEREFRMLTESFNHMEKEISSLIHENYEIRLQEKETRLKMLSIQINPHFLYNTLNTINMLAIRNGDTETSDLIVSLSEMLQYSLKNSEDKIRLEEEMEWLSNYLYIMTRRYENVFRTEMDIDEELMECMVPKFFLQPLVENAIRHGFKGVRSGGLLRIAACREGESIHFQVQDNGRGMDQETARRLIAQEEYPEGSDDGIGLSNVFRRLVLSYGERCRICVDSAPGKGTLLHLYLPCEL</sequence>
<dbReference type="InterPro" id="IPR003660">
    <property type="entry name" value="HAMP_dom"/>
</dbReference>
<reference evidence="17" key="1">
    <citation type="journal article" date="2021" name="PeerJ">
        <title>Extensive microbial diversity within the chicken gut microbiome revealed by metagenomics and culture.</title>
        <authorList>
            <person name="Gilroy R."/>
            <person name="Ravi A."/>
            <person name="Getino M."/>
            <person name="Pursley I."/>
            <person name="Horton D.L."/>
            <person name="Alikhan N.F."/>
            <person name="Baker D."/>
            <person name="Gharbi K."/>
            <person name="Hall N."/>
            <person name="Watson M."/>
            <person name="Adriaenssens E.M."/>
            <person name="Foster-Nyarko E."/>
            <person name="Jarju S."/>
            <person name="Secka A."/>
            <person name="Antonio M."/>
            <person name="Oren A."/>
            <person name="Chaudhuri R.R."/>
            <person name="La Ragione R."/>
            <person name="Hildebrand F."/>
            <person name="Pallen M.J."/>
        </authorList>
    </citation>
    <scope>NUCLEOTIDE SEQUENCE</scope>
    <source>
        <strain evidence="17">USAMLcec2-132</strain>
    </source>
</reference>
<comment type="caution">
    <text evidence="17">The sequence shown here is derived from an EMBL/GenBank/DDBJ whole genome shotgun (WGS) entry which is preliminary data.</text>
</comment>
<dbReference type="InterPro" id="IPR010559">
    <property type="entry name" value="Sig_transdc_His_kin_internal"/>
</dbReference>
<dbReference type="Gene3D" id="6.10.340.10">
    <property type="match status" value="1"/>
</dbReference>
<dbReference type="PANTHER" id="PTHR34220:SF11">
    <property type="entry name" value="SENSOR PROTEIN KINASE HPTS"/>
    <property type="match status" value="1"/>
</dbReference>
<evidence type="ECO:0000256" key="6">
    <source>
        <dbReference type="ARBA" id="ARBA00022679"/>
    </source>
</evidence>
<organism evidence="17 18">
    <name type="scientific">Candidatus Eisenbergiella merdavium</name>
    <dbReference type="NCBI Taxonomy" id="2838551"/>
    <lineage>
        <taxon>Bacteria</taxon>
        <taxon>Bacillati</taxon>
        <taxon>Bacillota</taxon>
        <taxon>Clostridia</taxon>
        <taxon>Lachnospirales</taxon>
        <taxon>Lachnospiraceae</taxon>
        <taxon>Eisenbergiella</taxon>
    </lineage>
</organism>
<name>A0A9D2NET4_9FIRM</name>
<evidence type="ECO:0000256" key="11">
    <source>
        <dbReference type="ARBA" id="ARBA00022989"/>
    </source>
</evidence>
<evidence type="ECO:0000259" key="15">
    <source>
        <dbReference type="PROSITE" id="PS50109"/>
    </source>
</evidence>
<dbReference type="GO" id="GO:0005524">
    <property type="term" value="F:ATP binding"/>
    <property type="evidence" value="ECO:0007669"/>
    <property type="project" value="UniProtKB-KW"/>
</dbReference>
<dbReference type="EMBL" id="DWWS01000031">
    <property type="protein sequence ID" value="HJC23838.1"/>
    <property type="molecule type" value="Genomic_DNA"/>
</dbReference>
<evidence type="ECO:0000256" key="14">
    <source>
        <dbReference type="SAM" id="Phobius"/>
    </source>
</evidence>
<keyword evidence="11 14" id="KW-1133">Transmembrane helix</keyword>
<dbReference type="PROSITE" id="PS50109">
    <property type="entry name" value="HIS_KIN"/>
    <property type="match status" value="1"/>
</dbReference>
<dbReference type="SMART" id="SM00387">
    <property type="entry name" value="HATPase_c"/>
    <property type="match status" value="1"/>
</dbReference>
<evidence type="ECO:0000256" key="12">
    <source>
        <dbReference type="ARBA" id="ARBA00023012"/>
    </source>
</evidence>
<protein>
    <recommendedName>
        <fullName evidence="3">histidine kinase</fullName>
        <ecNumber evidence="3">2.7.13.3</ecNumber>
    </recommendedName>
</protein>
<keyword evidence="8" id="KW-0547">Nucleotide-binding</keyword>
<feature type="transmembrane region" description="Helical" evidence="14">
    <location>
        <begin position="324"/>
        <end position="341"/>
    </location>
</feature>
<dbReference type="Proteomes" id="UP000823891">
    <property type="component" value="Unassembled WGS sequence"/>
</dbReference>
<dbReference type="Pfam" id="PF06580">
    <property type="entry name" value="His_kinase"/>
    <property type="match status" value="1"/>
</dbReference>
<evidence type="ECO:0000259" key="16">
    <source>
        <dbReference type="PROSITE" id="PS50885"/>
    </source>
</evidence>
<dbReference type="InterPro" id="IPR036890">
    <property type="entry name" value="HATPase_C_sf"/>
</dbReference>
<dbReference type="PRINTS" id="PR00344">
    <property type="entry name" value="BCTRLSENSOR"/>
</dbReference>
<evidence type="ECO:0000313" key="17">
    <source>
        <dbReference type="EMBL" id="HJC23838.1"/>
    </source>
</evidence>
<comment type="catalytic activity">
    <reaction evidence="1">
        <text>ATP + protein L-histidine = ADP + protein N-phospho-L-histidine.</text>
        <dbReference type="EC" id="2.7.13.3"/>
    </reaction>
</comment>
<evidence type="ECO:0000256" key="5">
    <source>
        <dbReference type="ARBA" id="ARBA00022553"/>
    </source>
</evidence>
<dbReference type="InterPro" id="IPR003594">
    <property type="entry name" value="HATPase_dom"/>
</dbReference>
<dbReference type="SUPFAM" id="SSF55874">
    <property type="entry name" value="ATPase domain of HSP90 chaperone/DNA topoisomerase II/histidine kinase"/>
    <property type="match status" value="1"/>
</dbReference>
<evidence type="ECO:0000313" key="18">
    <source>
        <dbReference type="Proteomes" id="UP000823891"/>
    </source>
</evidence>